<dbReference type="Gene3D" id="1.10.10.2910">
    <property type="match status" value="1"/>
</dbReference>
<dbReference type="OrthoDB" id="2417909at2"/>
<organism evidence="2 3">
    <name type="scientific">Paenibacillus albiflavus</name>
    <dbReference type="NCBI Taxonomy" id="2545760"/>
    <lineage>
        <taxon>Bacteria</taxon>
        <taxon>Bacillati</taxon>
        <taxon>Bacillota</taxon>
        <taxon>Bacilli</taxon>
        <taxon>Bacillales</taxon>
        <taxon>Paenibacillaceae</taxon>
        <taxon>Paenibacillus</taxon>
    </lineage>
</organism>
<dbReference type="Pfam" id="PF06114">
    <property type="entry name" value="Peptidase_M78"/>
    <property type="match status" value="1"/>
</dbReference>
<evidence type="ECO:0000259" key="1">
    <source>
        <dbReference type="Pfam" id="PF06114"/>
    </source>
</evidence>
<comment type="caution">
    <text evidence="2">The sequence shown here is derived from an EMBL/GenBank/DDBJ whole genome shotgun (WGS) entry which is preliminary data.</text>
</comment>
<feature type="domain" description="IrrE N-terminal-like" evidence="1">
    <location>
        <begin position="36"/>
        <end position="149"/>
    </location>
</feature>
<dbReference type="AlphaFoldDB" id="A0A4R4E0J3"/>
<evidence type="ECO:0000313" key="2">
    <source>
        <dbReference type="EMBL" id="TCZ70976.1"/>
    </source>
</evidence>
<dbReference type="InterPro" id="IPR010359">
    <property type="entry name" value="IrrE_HExxH"/>
</dbReference>
<dbReference type="Proteomes" id="UP000295418">
    <property type="component" value="Unassembled WGS sequence"/>
</dbReference>
<evidence type="ECO:0000313" key="3">
    <source>
        <dbReference type="Proteomes" id="UP000295418"/>
    </source>
</evidence>
<reference evidence="2 3" key="1">
    <citation type="submission" date="2019-03" db="EMBL/GenBank/DDBJ databases">
        <authorList>
            <person name="Kim M.K.M."/>
        </authorList>
    </citation>
    <scope>NUCLEOTIDE SEQUENCE [LARGE SCALE GENOMIC DNA]</scope>
    <source>
        <strain evidence="2 3">18JY21-1</strain>
    </source>
</reference>
<proteinExistence type="predicted"/>
<gene>
    <name evidence="2" type="ORF">E0485_23090</name>
</gene>
<keyword evidence="3" id="KW-1185">Reference proteome</keyword>
<protein>
    <submittedName>
        <fullName evidence="2">ImmA/IrrE family metallo-endopeptidase</fullName>
    </submittedName>
</protein>
<dbReference type="RefSeq" id="WP_132420412.1">
    <property type="nucleotide sequence ID" value="NZ_SKFG01000043.1"/>
</dbReference>
<dbReference type="EMBL" id="SKFG01000043">
    <property type="protein sequence ID" value="TCZ70976.1"/>
    <property type="molecule type" value="Genomic_DNA"/>
</dbReference>
<sequence length="211" mass="25010">MMDLYSPTPLEQWIENLYREHNLTNPHELNIQALASKLNIWFYFLEFGSQAIERNGMYSICIDSRLSPAEQWEEFLHELCHVLRHSGNQIHMPADYMQMQETEANNFVLYAAIPYFMVKELKLPDVQNEAIDFLSDTFGVTHLLAHRRLEQIQRRLLQGTFDHEVKRHHERQYRKYSSDTWSDETKCIMDKLYQQLQSKGSKINGSNEGLL</sequence>
<name>A0A4R4E0J3_9BACL</name>
<accession>A0A4R4E0J3</accession>